<comment type="similarity">
    <text evidence="1">Belongs to the CdaR family.</text>
</comment>
<dbReference type="Pfam" id="PF17853">
    <property type="entry name" value="GGDEF_2"/>
    <property type="match status" value="1"/>
</dbReference>
<evidence type="ECO:0000256" key="1">
    <source>
        <dbReference type="ARBA" id="ARBA00006754"/>
    </source>
</evidence>
<comment type="caution">
    <text evidence="5">The sequence shown here is derived from an EMBL/GenBank/DDBJ whole genome shotgun (WGS) entry which is preliminary data.</text>
</comment>
<dbReference type="PANTHER" id="PTHR33744">
    <property type="entry name" value="CARBOHYDRATE DIACID REGULATOR"/>
    <property type="match status" value="1"/>
</dbReference>
<dbReference type="InterPro" id="IPR025751">
    <property type="entry name" value="RsbRD_N_dom"/>
</dbReference>
<proteinExistence type="inferred from homology"/>
<evidence type="ECO:0000313" key="6">
    <source>
        <dbReference type="Proteomes" id="UP000657385"/>
    </source>
</evidence>
<dbReference type="InterPro" id="IPR041522">
    <property type="entry name" value="CdaR_GGDEF"/>
</dbReference>
<dbReference type="Gene3D" id="1.10.10.2840">
    <property type="entry name" value="PucR C-terminal helix-turn-helix domain"/>
    <property type="match status" value="1"/>
</dbReference>
<keyword evidence="6" id="KW-1185">Reference proteome</keyword>
<dbReference type="InterPro" id="IPR051448">
    <property type="entry name" value="CdaR-like_regulators"/>
</dbReference>
<organism evidence="5 6">
    <name type="scientific">Streptacidiphilus fuscans</name>
    <dbReference type="NCBI Taxonomy" id="2789292"/>
    <lineage>
        <taxon>Bacteria</taxon>
        <taxon>Bacillati</taxon>
        <taxon>Actinomycetota</taxon>
        <taxon>Actinomycetes</taxon>
        <taxon>Kitasatosporales</taxon>
        <taxon>Streptomycetaceae</taxon>
        <taxon>Streptacidiphilus</taxon>
    </lineage>
</organism>
<evidence type="ECO:0000259" key="2">
    <source>
        <dbReference type="Pfam" id="PF13556"/>
    </source>
</evidence>
<feature type="domain" description="RsbT co-antagonist protein RsbRD N-terminal" evidence="3">
    <location>
        <begin position="21"/>
        <end position="161"/>
    </location>
</feature>
<gene>
    <name evidence="5" type="ORF">I2501_16470</name>
</gene>
<evidence type="ECO:0000259" key="4">
    <source>
        <dbReference type="Pfam" id="PF17853"/>
    </source>
</evidence>
<evidence type="ECO:0000259" key="3">
    <source>
        <dbReference type="Pfam" id="PF14361"/>
    </source>
</evidence>
<accession>A0A931FEU8</accession>
<evidence type="ECO:0000313" key="5">
    <source>
        <dbReference type="EMBL" id="MBF9069620.1"/>
    </source>
</evidence>
<dbReference type="Pfam" id="PF14361">
    <property type="entry name" value="RsbRD_N"/>
    <property type="match status" value="1"/>
</dbReference>
<dbReference type="Proteomes" id="UP000657385">
    <property type="component" value="Unassembled WGS sequence"/>
</dbReference>
<dbReference type="AlphaFoldDB" id="A0A931FEU8"/>
<sequence>MSADSRVVLTAVAARVIDRLPELSARIDELIVAHEGAYQSGGAVPLTVLTRSVDANMHSILEALAGAARPEDDELACARTTGRHRAQQGVPLESVLRAYRLATQVILHAMMAEVRGRPYDELEAFLDVTTAVTEVVDRHSQAVVDGYRRTEAELRHRDAQRQQAMFDALLEGRGSDSQTAAEALDALGLPATGRYAVVVAAFDVAAQHTFSAARDALAAYGFTAAWRSRSDREIGLVSLADGPLSRLLSTLRRTPLGRVGVSDAFDGVRDVPDAHRWAELAARTIPPGEAEVASIAERLPEALLAASPALAERLARDTLGGVLDVAPEERDLLLHTLAEWFDHGRSAARAALVLYCHRNTVVNRLHRIEHLSGGSLDDHRFLLHCYLSLLTLRPPRPSAAG</sequence>
<dbReference type="InterPro" id="IPR042070">
    <property type="entry name" value="PucR_C-HTH_sf"/>
</dbReference>
<feature type="domain" description="PucR C-terminal helix-turn-helix" evidence="2">
    <location>
        <begin position="333"/>
        <end position="390"/>
    </location>
</feature>
<feature type="domain" description="CdaR GGDEF-like" evidence="4">
    <location>
        <begin position="172"/>
        <end position="283"/>
    </location>
</feature>
<dbReference type="Pfam" id="PF13556">
    <property type="entry name" value="HTH_30"/>
    <property type="match status" value="1"/>
</dbReference>
<reference evidence="5" key="1">
    <citation type="submission" date="2020-11" db="EMBL/GenBank/DDBJ databases">
        <title>Isolation and identification of active actinomycetes.</title>
        <authorList>
            <person name="Yu B."/>
        </authorList>
    </citation>
    <scope>NUCLEOTIDE SEQUENCE</scope>
    <source>
        <strain evidence="5">NEAU-YB345</strain>
    </source>
</reference>
<dbReference type="RefSeq" id="WP_196194796.1">
    <property type="nucleotide sequence ID" value="NZ_JADPRT010000006.1"/>
</dbReference>
<dbReference type="EMBL" id="JADPRT010000006">
    <property type="protein sequence ID" value="MBF9069620.1"/>
    <property type="molecule type" value="Genomic_DNA"/>
</dbReference>
<dbReference type="InterPro" id="IPR025736">
    <property type="entry name" value="PucR_C-HTH_dom"/>
</dbReference>
<protein>
    <submittedName>
        <fullName evidence="5">Helix-turn-helix domain-containing protein</fullName>
    </submittedName>
</protein>
<name>A0A931FEU8_9ACTN</name>
<dbReference type="PANTHER" id="PTHR33744:SF1">
    <property type="entry name" value="DNA-BINDING TRANSCRIPTIONAL ACTIVATOR ADER"/>
    <property type="match status" value="1"/>
</dbReference>